<dbReference type="Pfam" id="PF05425">
    <property type="entry name" value="CopD"/>
    <property type="match status" value="1"/>
</dbReference>
<dbReference type="PANTHER" id="PTHR34820">
    <property type="entry name" value="INNER MEMBRANE PROTEIN YEBZ"/>
    <property type="match status" value="1"/>
</dbReference>
<evidence type="ECO:0000256" key="8">
    <source>
        <dbReference type="ARBA" id="ARBA00023136"/>
    </source>
</evidence>
<evidence type="ECO:0000256" key="1">
    <source>
        <dbReference type="ARBA" id="ARBA00004651"/>
    </source>
</evidence>
<evidence type="ECO:0000256" key="5">
    <source>
        <dbReference type="ARBA" id="ARBA00022729"/>
    </source>
</evidence>
<evidence type="ECO:0000256" key="10">
    <source>
        <dbReference type="SAM" id="Phobius"/>
    </source>
</evidence>
<sequence length="562" mass="62969">MNRNKKLLKRLHAWMLILFAGILLWNWSPQMTYGHASLLKAEPEQNSVIKEPPGRISLTFNERLEDGLYYIKVLDQNGKSATDNQAVLSSDRTGLELQLPKLKDGIYVVSYHIISADGHPVSGSYPITIGETAQNNAPPSGQQGNTPNSGGHHHGGGTSGQLIQNLSRGLWYFTLLSLAGWLIWLRMSGVEPGSFRKELSFWTLNLQRAHLVALLLVISTHLETLLGEGGLADLGTLIVRTSVGLSWLITFILSLTGFVLLGRNKWTDIAWVLALLITKGSTGHAAVYTPRPVTIASDCIHLIAASFWTGGLLLAFVLWRKQKELVLPYLSRFSKTAFISILILAATGILSTFLFLPSFRYLLYTTWGVLLLVKSGLVLIVIIVAAFIRMYMKNKGERSLKQWLRVDFTLMLGIIGIVGFLTYTSPTPSNEPLYWHEMGEQIHMTASITPNVPGVNKFMTKVWLPESMGEPKRVQFILKYKEKRNVTGDGEEGLAPIEVPLNRTEQSEKDISFPGFKLYSYKAEGAFLPFDGKWEVEIRVMNPHDDETVYRKEIQLYEQLPK</sequence>
<feature type="transmembrane region" description="Helical" evidence="10">
    <location>
        <begin position="269"/>
        <end position="288"/>
    </location>
</feature>
<dbReference type="AlphaFoldDB" id="A0A6C0QM95"/>
<keyword evidence="7" id="KW-0186">Copper</keyword>
<feature type="domain" description="Copper resistance protein D" evidence="12">
    <location>
        <begin position="330"/>
        <end position="421"/>
    </location>
</feature>
<proteinExistence type="predicted"/>
<evidence type="ECO:0000256" key="4">
    <source>
        <dbReference type="ARBA" id="ARBA00022723"/>
    </source>
</evidence>
<feature type="transmembrane region" description="Helical" evidence="10">
    <location>
        <begin position="300"/>
        <end position="319"/>
    </location>
</feature>
<dbReference type="Proteomes" id="UP000464330">
    <property type="component" value="Chromosome"/>
</dbReference>
<comment type="subcellular location">
    <subcellularLocation>
        <location evidence="1">Cell membrane</location>
        <topology evidence="1">Multi-pass membrane protein</topology>
    </subcellularLocation>
</comment>
<accession>A0A6C0QM95</accession>
<reference evidence="13 14" key="1">
    <citation type="journal article" date="2020" name="Int. J. Med. Microbiol.">
        <title>Discovery of Paenibacillus larvae ERIC V: Phenotypic and genomic comparison to genotypes ERIC I-IV reveal different inventories of virulence factors which correlate with epidemiological prevalences of American Foulbrood.</title>
        <authorList>
            <person name="Beims H."/>
            <person name="Bunk B."/>
            <person name="Erler S."/>
            <person name="Mohr K.I."/>
            <person name="Sproer C."/>
            <person name="Pradella S."/>
            <person name="Gunther G."/>
            <person name="Rohde M."/>
            <person name="von der Ohe W."/>
            <person name="Steinert M."/>
        </authorList>
    </citation>
    <scope>NUCLEOTIDE SEQUENCE [LARGE SCALE GENOMIC DNA]</scope>
    <source>
        <strain evidence="13">Eric_V</strain>
    </source>
</reference>
<evidence type="ECO:0000259" key="12">
    <source>
        <dbReference type="Pfam" id="PF05425"/>
    </source>
</evidence>
<dbReference type="InterPro" id="IPR014756">
    <property type="entry name" value="Ig_E-set"/>
</dbReference>
<dbReference type="GO" id="GO:0005507">
    <property type="term" value="F:copper ion binding"/>
    <property type="evidence" value="ECO:0007669"/>
    <property type="project" value="InterPro"/>
</dbReference>
<dbReference type="InterPro" id="IPR008457">
    <property type="entry name" value="Cu-R_CopD_dom"/>
</dbReference>
<keyword evidence="8 10" id="KW-0472">Membrane</keyword>
<evidence type="ECO:0000259" key="11">
    <source>
        <dbReference type="Pfam" id="PF04234"/>
    </source>
</evidence>
<keyword evidence="2" id="KW-1003">Cell membrane</keyword>
<dbReference type="GO" id="GO:0005886">
    <property type="term" value="C:plasma membrane"/>
    <property type="evidence" value="ECO:0007669"/>
    <property type="project" value="UniProtKB-SubCell"/>
</dbReference>
<keyword evidence="5" id="KW-0732">Signal</keyword>
<evidence type="ECO:0000256" key="6">
    <source>
        <dbReference type="ARBA" id="ARBA00022989"/>
    </source>
</evidence>
<protein>
    <submittedName>
        <fullName evidence="13">Copper resistance protein CopC</fullName>
    </submittedName>
</protein>
<evidence type="ECO:0000313" key="13">
    <source>
        <dbReference type="EMBL" id="QHZ49817.1"/>
    </source>
</evidence>
<dbReference type="RefSeq" id="WP_172422842.1">
    <property type="nucleotide sequence ID" value="NZ_CP019717.1"/>
</dbReference>
<keyword evidence="4" id="KW-0479">Metal-binding</keyword>
<dbReference type="PANTHER" id="PTHR34820:SF4">
    <property type="entry name" value="INNER MEMBRANE PROTEIN YEBZ"/>
    <property type="match status" value="1"/>
</dbReference>
<feature type="transmembrane region" description="Helical" evidence="10">
    <location>
        <begin position="403"/>
        <end position="423"/>
    </location>
</feature>
<dbReference type="InterPro" id="IPR014755">
    <property type="entry name" value="Cu-Rt/internalin_Ig-like"/>
</dbReference>
<evidence type="ECO:0000256" key="3">
    <source>
        <dbReference type="ARBA" id="ARBA00022692"/>
    </source>
</evidence>
<dbReference type="InterPro" id="IPR007348">
    <property type="entry name" value="CopC_dom"/>
</dbReference>
<feature type="transmembrane region" description="Helical" evidence="10">
    <location>
        <begin position="238"/>
        <end position="262"/>
    </location>
</feature>
<organism evidence="13 14">
    <name type="scientific">Paenibacillus larvae subsp. larvae</name>
    <dbReference type="NCBI Taxonomy" id="147375"/>
    <lineage>
        <taxon>Bacteria</taxon>
        <taxon>Bacillati</taxon>
        <taxon>Bacillota</taxon>
        <taxon>Bacilli</taxon>
        <taxon>Bacillales</taxon>
        <taxon>Paenibacillaceae</taxon>
        <taxon>Paenibacillus</taxon>
    </lineage>
</organism>
<dbReference type="SUPFAM" id="SSF81296">
    <property type="entry name" value="E set domains"/>
    <property type="match status" value="1"/>
</dbReference>
<dbReference type="EMBL" id="CP019717">
    <property type="protein sequence ID" value="QHZ49817.1"/>
    <property type="molecule type" value="Genomic_DNA"/>
</dbReference>
<dbReference type="Gene3D" id="2.60.40.1220">
    <property type="match status" value="1"/>
</dbReference>
<name>A0A6C0QM95_9BACL</name>
<evidence type="ECO:0000256" key="2">
    <source>
        <dbReference type="ARBA" id="ARBA00022475"/>
    </source>
</evidence>
<feature type="domain" description="CopC" evidence="11">
    <location>
        <begin position="35"/>
        <end position="128"/>
    </location>
</feature>
<feature type="transmembrane region" description="Helical" evidence="10">
    <location>
        <begin position="169"/>
        <end position="187"/>
    </location>
</feature>
<dbReference type="Pfam" id="PF04234">
    <property type="entry name" value="CopC"/>
    <property type="match status" value="1"/>
</dbReference>
<dbReference type="InterPro" id="IPR032694">
    <property type="entry name" value="CopC/D"/>
</dbReference>
<evidence type="ECO:0000256" key="7">
    <source>
        <dbReference type="ARBA" id="ARBA00023008"/>
    </source>
</evidence>
<feature type="transmembrane region" description="Helical" evidence="10">
    <location>
        <begin position="339"/>
        <end position="363"/>
    </location>
</feature>
<feature type="transmembrane region" description="Helical" evidence="10">
    <location>
        <begin position="369"/>
        <end position="391"/>
    </location>
</feature>
<feature type="region of interest" description="Disordered" evidence="9">
    <location>
        <begin position="125"/>
        <end position="159"/>
    </location>
</feature>
<dbReference type="GO" id="GO:0042597">
    <property type="term" value="C:periplasmic space"/>
    <property type="evidence" value="ECO:0007669"/>
    <property type="project" value="InterPro"/>
</dbReference>
<gene>
    <name evidence="13" type="primary">copC</name>
    <name evidence="13" type="ORF">ERICV_00632</name>
</gene>
<keyword evidence="3 10" id="KW-0812">Transmembrane</keyword>
<evidence type="ECO:0000256" key="9">
    <source>
        <dbReference type="SAM" id="MobiDB-lite"/>
    </source>
</evidence>
<keyword evidence="6 10" id="KW-1133">Transmembrane helix</keyword>
<dbReference type="GO" id="GO:0046688">
    <property type="term" value="P:response to copper ion"/>
    <property type="evidence" value="ECO:0007669"/>
    <property type="project" value="InterPro"/>
</dbReference>
<feature type="compositionally biased region" description="Polar residues" evidence="9">
    <location>
        <begin position="131"/>
        <end position="143"/>
    </location>
</feature>
<evidence type="ECO:0000313" key="14">
    <source>
        <dbReference type="Proteomes" id="UP000464330"/>
    </source>
</evidence>
<dbReference type="GO" id="GO:0006825">
    <property type="term" value="P:copper ion transport"/>
    <property type="evidence" value="ECO:0007669"/>
    <property type="project" value="InterPro"/>
</dbReference>